<keyword evidence="7" id="KW-1185">Reference proteome</keyword>
<dbReference type="PROSITE" id="PS50871">
    <property type="entry name" value="C1Q"/>
    <property type="match status" value="1"/>
</dbReference>
<protein>
    <recommendedName>
        <fullName evidence="5">C1q domain-containing protein</fullName>
    </recommendedName>
</protein>
<dbReference type="Gene3D" id="2.60.120.40">
    <property type="match status" value="1"/>
</dbReference>
<evidence type="ECO:0000256" key="4">
    <source>
        <dbReference type="SAM" id="Phobius"/>
    </source>
</evidence>
<gene>
    <name evidence="6" type="ORF">MEDL_8479</name>
</gene>
<evidence type="ECO:0000313" key="6">
    <source>
        <dbReference type="EMBL" id="CAG2193161.1"/>
    </source>
</evidence>
<dbReference type="AlphaFoldDB" id="A0A8S3QD98"/>
<sequence>MKRVWVFMLTSVFLILKVIIIHGINSSNKRLLMNDPDVLHQLELKIQNLQNIVSQIQQNEHNKTYIGFHAELSNVLQNLPHDTIIVFDKVVTNDGGAYDSISGDFTVPEDGLYSFAWTTLTNPGHIFHTQLTVDGRVISKSHNNADSTHDGKTATKNVVVHLKKGNRVRIQTFQSYGHILVAGWSSFCGFKV</sequence>
<keyword evidence="4" id="KW-1133">Transmembrane helix</keyword>
<accession>A0A8S3QD98</accession>
<feature type="domain" description="C1q" evidence="5">
    <location>
        <begin position="61"/>
        <end position="192"/>
    </location>
</feature>
<feature type="transmembrane region" description="Helical" evidence="4">
    <location>
        <begin position="6"/>
        <end position="24"/>
    </location>
</feature>
<dbReference type="InterPro" id="IPR001073">
    <property type="entry name" value="C1q_dom"/>
</dbReference>
<reference evidence="6" key="1">
    <citation type="submission" date="2021-03" db="EMBL/GenBank/DDBJ databases">
        <authorList>
            <person name="Bekaert M."/>
        </authorList>
    </citation>
    <scope>NUCLEOTIDE SEQUENCE</scope>
</reference>
<dbReference type="Proteomes" id="UP000683360">
    <property type="component" value="Unassembled WGS sequence"/>
</dbReference>
<comment type="subcellular location">
    <subcellularLocation>
        <location evidence="1">Secreted</location>
    </subcellularLocation>
</comment>
<dbReference type="SMART" id="SM00110">
    <property type="entry name" value="C1Q"/>
    <property type="match status" value="1"/>
</dbReference>
<proteinExistence type="predicted"/>
<keyword evidence="4" id="KW-0812">Transmembrane</keyword>
<organism evidence="6 7">
    <name type="scientific">Mytilus edulis</name>
    <name type="common">Blue mussel</name>
    <dbReference type="NCBI Taxonomy" id="6550"/>
    <lineage>
        <taxon>Eukaryota</taxon>
        <taxon>Metazoa</taxon>
        <taxon>Spiralia</taxon>
        <taxon>Lophotrochozoa</taxon>
        <taxon>Mollusca</taxon>
        <taxon>Bivalvia</taxon>
        <taxon>Autobranchia</taxon>
        <taxon>Pteriomorphia</taxon>
        <taxon>Mytilida</taxon>
        <taxon>Mytiloidea</taxon>
        <taxon>Mytilidae</taxon>
        <taxon>Mytilinae</taxon>
        <taxon>Mytilus</taxon>
    </lineage>
</organism>
<comment type="caution">
    <text evidence="6">The sequence shown here is derived from an EMBL/GenBank/DDBJ whole genome shotgun (WGS) entry which is preliminary data.</text>
</comment>
<evidence type="ECO:0000313" key="7">
    <source>
        <dbReference type="Proteomes" id="UP000683360"/>
    </source>
</evidence>
<dbReference type="PRINTS" id="PR00007">
    <property type="entry name" value="COMPLEMNTC1Q"/>
</dbReference>
<dbReference type="SUPFAM" id="SSF49842">
    <property type="entry name" value="TNF-like"/>
    <property type="match status" value="1"/>
</dbReference>
<name>A0A8S3QD98_MYTED</name>
<evidence type="ECO:0000256" key="2">
    <source>
        <dbReference type="ARBA" id="ARBA00022525"/>
    </source>
</evidence>
<keyword evidence="2" id="KW-0964">Secreted</keyword>
<dbReference type="EMBL" id="CAJPWZ010000459">
    <property type="protein sequence ID" value="CAG2193161.1"/>
    <property type="molecule type" value="Genomic_DNA"/>
</dbReference>
<evidence type="ECO:0000256" key="3">
    <source>
        <dbReference type="ARBA" id="ARBA00022729"/>
    </source>
</evidence>
<dbReference type="GO" id="GO:0005576">
    <property type="term" value="C:extracellular region"/>
    <property type="evidence" value="ECO:0007669"/>
    <property type="project" value="UniProtKB-SubCell"/>
</dbReference>
<dbReference type="PANTHER" id="PTHR22923:SF113">
    <property type="entry name" value="COMPLEMENT C1Q-LIKE PROTEIN 4"/>
    <property type="match status" value="1"/>
</dbReference>
<dbReference type="InterPro" id="IPR050822">
    <property type="entry name" value="Cerebellin_Synaptic_Org"/>
</dbReference>
<keyword evidence="4" id="KW-0472">Membrane</keyword>
<keyword evidence="3" id="KW-0732">Signal</keyword>
<dbReference type="PANTHER" id="PTHR22923">
    <property type="entry name" value="CEREBELLIN-RELATED"/>
    <property type="match status" value="1"/>
</dbReference>
<dbReference type="Pfam" id="PF00386">
    <property type="entry name" value="C1q"/>
    <property type="match status" value="1"/>
</dbReference>
<dbReference type="InterPro" id="IPR008983">
    <property type="entry name" value="Tumour_necrosis_fac-like_dom"/>
</dbReference>
<evidence type="ECO:0000256" key="1">
    <source>
        <dbReference type="ARBA" id="ARBA00004613"/>
    </source>
</evidence>
<dbReference type="OrthoDB" id="6080100at2759"/>
<evidence type="ECO:0000259" key="5">
    <source>
        <dbReference type="PROSITE" id="PS50871"/>
    </source>
</evidence>